<reference evidence="1 2" key="1">
    <citation type="journal article" date="2014" name="Genome Biol.">
        <title>Transcriptome and methylome profiling reveals relics of genome dominance in the mesopolyploid Brassica oleracea.</title>
        <authorList>
            <person name="Parkin I.A."/>
            <person name="Koh C."/>
            <person name="Tang H."/>
            <person name="Robinson S.J."/>
            <person name="Kagale S."/>
            <person name="Clarke W.E."/>
            <person name="Town C.D."/>
            <person name="Nixon J."/>
            <person name="Krishnakumar V."/>
            <person name="Bidwell S.L."/>
            <person name="Denoeud F."/>
            <person name="Belcram H."/>
            <person name="Links M.G."/>
            <person name="Just J."/>
            <person name="Clarke C."/>
            <person name="Bender T."/>
            <person name="Huebert T."/>
            <person name="Mason A.S."/>
            <person name="Pires J.C."/>
            <person name="Barker G."/>
            <person name="Moore J."/>
            <person name="Walley P.G."/>
            <person name="Manoli S."/>
            <person name="Batley J."/>
            <person name="Edwards D."/>
            <person name="Nelson M.N."/>
            <person name="Wang X."/>
            <person name="Paterson A.H."/>
            <person name="King G."/>
            <person name="Bancroft I."/>
            <person name="Chalhoub B."/>
            <person name="Sharpe A.G."/>
        </authorList>
    </citation>
    <scope>NUCLEOTIDE SEQUENCE</scope>
    <source>
        <strain evidence="1 2">cv. TO1000</strain>
    </source>
</reference>
<evidence type="ECO:0000313" key="1">
    <source>
        <dbReference type="EnsemblPlants" id="Bo3g116110.1"/>
    </source>
</evidence>
<dbReference type="AlphaFoldDB" id="A0A0D3BGI1"/>
<organism evidence="1 2">
    <name type="scientific">Brassica oleracea var. oleracea</name>
    <dbReference type="NCBI Taxonomy" id="109376"/>
    <lineage>
        <taxon>Eukaryota</taxon>
        <taxon>Viridiplantae</taxon>
        <taxon>Streptophyta</taxon>
        <taxon>Embryophyta</taxon>
        <taxon>Tracheophyta</taxon>
        <taxon>Spermatophyta</taxon>
        <taxon>Magnoliopsida</taxon>
        <taxon>eudicotyledons</taxon>
        <taxon>Gunneridae</taxon>
        <taxon>Pentapetalae</taxon>
        <taxon>rosids</taxon>
        <taxon>malvids</taxon>
        <taxon>Brassicales</taxon>
        <taxon>Brassicaceae</taxon>
        <taxon>Brassiceae</taxon>
        <taxon>Brassica</taxon>
    </lineage>
</organism>
<reference evidence="1" key="2">
    <citation type="submission" date="2015-03" db="UniProtKB">
        <authorList>
            <consortium name="EnsemblPlants"/>
        </authorList>
    </citation>
    <scope>IDENTIFICATION</scope>
</reference>
<keyword evidence="2" id="KW-1185">Reference proteome</keyword>
<name>A0A0D3BGI1_BRAOL</name>
<accession>A0A0D3BGI1</accession>
<dbReference type="EnsemblPlants" id="Bo3g116110.1">
    <property type="protein sequence ID" value="Bo3g116110.1"/>
    <property type="gene ID" value="Bo3g116110"/>
</dbReference>
<dbReference type="Gramene" id="Bo3g116110.1">
    <property type="protein sequence ID" value="Bo3g116110.1"/>
    <property type="gene ID" value="Bo3g116110"/>
</dbReference>
<dbReference type="HOGENOM" id="CLU_2625394_0_0_1"/>
<protein>
    <submittedName>
        <fullName evidence="1">Uncharacterized protein</fullName>
    </submittedName>
</protein>
<dbReference type="Proteomes" id="UP000032141">
    <property type="component" value="Chromosome C3"/>
</dbReference>
<proteinExistence type="predicted"/>
<sequence length="78" mass="8850">MALIQTPSTSPSMRRSGGEISAINRVFFFSDLKVGKCSSVVEARHYRFFSLGRDQTKLFFHFSKNESCKDCSCSAFRI</sequence>
<evidence type="ECO:0000313" key="2">
    <source>
        <dbReference type="Proteomes" id="UP000032141"/>
    </source>
</evidence>